<dbReference type="InterPro" id="IPR014143">
    <property type="entry name" value="NHEJ_ligase_prk"/>
</dbReference>
<keyword evidence="16" id="KW-0234">DNA repair</keyword>
<dbReference type="GO" id="GO:0006281">
    <property type="term" value="P:DNA repair"/>
    <property type="evidence" value="ECO:0007669"/>
    <property type="project" value="UniProtKB-KW"/>
</dbReference>
<evidence type="ECO:0000256" key="15">
    <source>
        <dbReference type="ARBA" id="ARBA00023172"/>
    </source>
</evidence>
<keyword evidence="7" id="KW-0479">Metal-binding</keyword>
<dbReference type="GO" id="GO:0003887">
    <property type="term" value="F:DNA-directed DNA polymerase activity"/>
    <property type="evidence" value="ECO:0007669"/>
    <property type="project" value="UniProtKB-KW"/>
</dbReference>
<dbReference type="AlphaFoldDB" id="I3TSH6"/>
<evidence type="ECO:0000256" key="17">
    <source>
        <dbReference type="ARBA" id="ARBA00023211"/>
    </source>
</evidence>
<feature type="domain" description="ATP-dependent DNA ligase family profile" evidence="22">
    <location>
        <begin position="302"/>
        <end position="383"/>
    </location>
</feature>
<evidence type="ECO:0000259" key="22">
    <source>
        <dbReference type="PROSITE" id="PS50160"/>
    </source>
</evidence>
<evidence type="ECO:0000256" key="12">
    <source>
        <dbReference type="ARBA" id="ARBA00022840"/>
    </source>
</evidence>
<keyword evidence="12" id="KW-0067">ATP-binding</keyword>
<evidence type="ECO:0000256" key="3">
    <source>
        <dbReference type="ARBA" id="ARBA00022598"/>
    </source>
</evidence>
<dbReference type="PANTHER" id="PTHR42705">
    <property type="entry name" value="BIFUNCTIONAL NON-HOMOLOGOUS END JOINING PROTEIN LIGD"/>
    <property type="match status" value="1"/>
</dbReference>
<dbReference type="InterPro" id="IPR052171">
    <property type="entry name" value="NHEJ_LigD"/>
</dbReference>
<dbReference type="PANTHER" id="PTHR42705:SF2">
    <property type="entry name" value="BIFUNCTIONAL NON-HOMOLOGOUS END JOINING PROTEIN LIGD"/>
    <property type="match status" value="1"/>
</dbReference>
<dbReference type="GO" id="GO:0046872">
    <property type="term" value="F:metal ion binding"/>
    <property type="evidence" value="ECO:0007669"/>
    <property type="project" value="UniProtKB-KW"/>
</dbReference>
<dbReference type="NCBIfam" id="TIGR02776">
    <property type="entry name" value="NHEJ_ligase_prk"/>
    <property type="match status" value="1"/>
</dbReference>
<keyword evidence="5" id="KW-0548">Nucleotidyltransferase</keyword>
<feature type="region of interest" description="Disordered" evidence="21">
    <location>
        <begin position="1"/>
        <end position="32"/>
    </location>
</feature>
<evidence type="ECO:0000256" key="10">
    <source>
        <dbReference type="ARBA" id="ARBA00022801"/>
    </source>
</evidence>
<dbReference type="SUPFAM" id="SSF50249">
    <property type="entry name" value="Nucleic acid-binding proteins"/>
    <property type="match status" value="1"/>
</dbReference>
<protein>
    <recommendedName>
        <fullName evidence="2">DNA ligase (ATP)</fullName>
        <ecNumber evidence="2">6.5.1.1</ecNumber>
    </recommendedName>
    <alternativeName>
        <fullName evidence="19">NHEJ DNA polymerase</fullName>
    </alternativeName>
</protein>
<dbReference type="NCBIfam" id="TIGR02777">
    <property type="entry name" value="LigD_PE_dom"/>
    <property type="match status" value="1"/>
</dbReference>
<feature type="compositionally biased region" description="Basic and acidic residues" evidence="21">
    <location>
        <begin position="16"/>
        <end position="27"/>
    </location>
</feature>
<geneLocation type="plasmid" evidence="23 24">
    <name>pTM1</name>
</geneLocation>
<evidence type="ECO:0000256" key="14">
    <source>
        <dbReference type="ARBA" id="ARBA00023125"/>
    </source>
</evidence>
<dbReference type="CDD" id="cd07971">
    <property type="entry name" value="OBF_DNA_ligase_LigD"/>
    <property type="match status" value="1"/>
</dbReference>
<evidence type="ECO:0000256" key="19">
    <source>
        <dbReference type="ARBA" id="ARBA00029943"/>
    </source>
</evidence>
<evidence type="ECO:0000313" key="24">
    <source>
        <dbReference type="Proteomes" id="UP000005258"/>
    </source>
</evidence>
<keyword evidence="10" id="KW-0378">Hydrolase</keyword>
<reference evidence="23 24" key="1">
    <citation type="journal article" date="2012" name="J. Am. Chem. Soc.">
        <title>Bacterial biosynthesis and maturation of the didemnin anti-cancer agents.</title>
        <authorList>
            <person name="Xu Y."/>
            <person name="Kersten R.D."/>
            <person name="Nam S.J."/>
            <person name="Lu L."/>
            <person name="Al-Suwailem A.M."/>
            <person name="Zheng H."/>
            <person name="Fenical W."/>
            <person name="Dorrestein P.C."/>
            <person name="Moore B.S."/>
            <person name="Qian P.Y."/>
        </authorList>
    </citation>
    <scope>NUCLEOTIDE SEQUENCE [LARGE SCALE GENOMIC DNA]</scope>
    <source>
        <strain evidence="23 24">KA081020-065</strain>
    </source>
</reference>
<accession>I3TSH6</accession>
<dbReference type="GO" id="GO:0003910">
    <property type="term" value="F:DNA ligase (ATP) activity"/>
    <property type="evidence" value="ECO:0007669"/>
    <property type="project" value="UniProtKB-EC"/>
</dbReference>
<evidence type="ECO:0000256" key="18">
    <source>
        <dbReference type="ARBA" id="ARBA00023268"/>
    </source>
</evidence>
<evidence type="ECO:0000256" key="16">
    <source>
        <dbReference type="ARBA" id="ARBA00023204"/>
    </source>
</evidence>
<dbReference type="GO" id="GO:0005524">
    <property type="term" value="F:ATP binding"/>
    <property type="evidence" value="ECO:0007669"/>
    <property type="project" value="UniProtKB-KW"/>
</dbReference>
<keyword evidence="3 23" id="KW-0436">Ligase</keyword>
<evidence type="ECO:0000256" key="20">
    <source>
        <dbReference type="ARBA" id="ARBA00034003"/>
    </source>
</evidence>
<dbReference type="Gene3D" id="2.40.50.140">
    <property type="entry name" value="Nucleic acid-binding proteins"/>
    <property type="match status" value="1"/>
</dbReference>
<comment type="cofactor">
    <cofactor evidence="1">
        <name>Mn(2+)</name>
        <dbReference type="ChEBI" id="CHEBI:29035"/>
    </cofactor>
</comment>
<keyword evidence="15" id="KW-0233">DNA recombination</keyword>
<evidence type="ECO:0000256" key="6">
    <source>
        <dbReference type="ARBA" id="ARBA00022722"/>
    </source>
</evidence>
<keyword evidence="18" id="KW-0511">Multifunctional enzyme</keyword>
<evidence type="ECO:0000256" key="13">
    <source>
        <dbReference type="ARBA" id="ARBA00022932"/>
    </source>
</evidence>
<keyword evidence="8" id="KW-0547">Nucleotide-binding</keyword>
<dbReference type="InterPro" id="IPR014146">
    <property type="entry name" value="LigD_ligase_dom"/>
</dbReference>
<evidence type="ECO:0000256" key="4">
    <source>
        <dbReference type="ARBA" id="ARBA00022679"/>
    </source>
</evidence>
<keyword evidence="11" id="KW-0269">Exonuclease</keyword>
<evidence type="ECO:0000256" key="9">
    <source>
        <dbReference type="ARBA" id="ARBA00022763"/>
    </source>
</evidence>
<dbReference type="SUPFAM" id="SSF56091">
    <property type="entry name" value="DNA ligase/mRNA capping enzyme, catalytic domain"/>
    <property type="match status" value="1"/>
</dbReference>
<sequence length="812" mass="88382">MAADPLDSYRRKRRFDRTPEPEARSGRTPEGGRLTYAIQKHDARRLHYDLRLEWAGVLKSWAITRGPSLDPRQKRLAVRTEDHPLAYAGFEGQIPAGQYGAGEVVLWDRGHWEPVGDAEDGLAAGRLDFILHGERLRGRFVLVRMKPAAKAGRAPEKAENWLLIKRDDADADPTGEVTRRHPGSVAVQPKREAAPLPGFVAPMLATLTDRPPRGPGWVFEIKLDGYRALAAVSGGRAVIRTRSGLDWTDRFPGIARALAARPGLDGVLLDGEMTAMTADGRTDFSALQAALSAGGEGLHYGVFDLLAAGGESLRHLPWTTRRARLRALLGAPAGDGIHLVDHSPGPAGDLLDQVCAAGHEGLIAKRTDAPYRPGRGHAWLKVKCSQAGEYVVVGTSPSEAGRPFASLLLAVQDRGTCRYAGRVGAGFSDRDFAWLAPRLTALARRTPPVDRDSLPPAVARAARWVEPRIVVQIAHGGLTGEGLIRQGRYLGPREDKPAAEVEADRVMAVEEAEAMDETGDSLRGVRLTHPDRVLFPEQGITKRDLARWFDAVAGLMMPHLENRLVSLVRCPEGRRKACFFQRHAGRGLPRGFASRKLTDSLGSTEEYVLVRDPEGLVGAAQIGVLELHLWGSRIDRPQRPDRLVFDLDPDPAVGFEAVRQAAFDMRDALAALDLASVPLLTGGKGVHVVVPITRRHDWPVVKAAAKALAQRFADHDPGRFVATMSKAKRRGRIFIDHFRNDRTATAICPWSPRARAGAPVARPVDWQMLAGIDRADAFRLGDPLPATDPWAGLVPPRQGLTAAALRALGVAE</sequence>
<keyword evidence="17" id="KW-0464">Manganese</keyword>
<evidence type="ECO:0000256" key="21">
    <source>
        <dbReference type="SAM" id="MobiDB-lite"/>
    </source>
</evidence>
<dbReference type="PATRIC" id="fig|1110502.3.peg.3964"/>
<dbReference type="NCBIfam" id="TIGR02778">
    <property type="entry name" value="ligD_pol"/>
    <property type="match status" value="1"/>
</dbReference>
<dbReference type="Gene3D" id="3.90.920.10">
    <property type="entry name" value="DNA primase, PRIM domain"/>
    <property type="match status" value="1"/>
</dbReference>
<dbReference type="Pfam" id="PF13298">
    <property type="entry name" value="LigD_N"/>
    <property type="match status" value="1"/>
</dbReference>
<dbReference type="EC" id="6.5.1.1" evidence="2"/>
<dbReference type="RefSeq" id="WP_014747391.1">
    <property type="nucleotide sequence ID" value="NC_017957.2"/>
</dbReference>
<name>I3TSH6_TISMK</name>
<dbReference type="InterPro" id="IPR014144">
    <property type="entry name" value="LigD_PE_domain"/>
</dbReference>
<dbReference type="Gene3D" id="3.30.1490.70">
    <property type="match status" value="1"/>
</dbReference>
<dbReference type="InterPro" id="IPR014145">
    <property type="entry name" value="LigD_pol_dom"/>
</dbReference>
<keyword evidence="24" id="KW-1185">Reference proteome</keyword>
<dbReference type="Proteomes" id="UP000005258">
    <property type="component" value="Plasmid pTM1"/>
</dbReference>
<keyword evidence="6" id="KW-0540">Nuclease</keyword>
<dbReference type="CDD" id="cd07906">
    <property type="entry name" value="Adenylation_DNA_ligase_LigD_LigC"/>
    <property type="match status" value="1"/>
</dbReference>
<comment type="catalytic activity">
    <reaction evidence="20">
        <text>ATP + (deoxyribonucleotide)n-3'-hydroxyl + 5'-phospho-(deoxyribonucleotide)m = (deoxyribonucleotide)n+m + AMP + diphosphate.</text>
        <dbReference type="EC" id="6.5.1.1"/>
    </reaction>
</comment>
<proteinExistence type="predicted"/>
<evidence type="ECO:0000256" key="5">
    <source>
        <dbReference type="ARBA" id="ARBA00022695"/>
    </source>
</evidence>
<evidence type="ECO:0000256" key="2">
    <source>
        <dbReference type="ARBA" id="ARBA00012727"/>
    </source>
</evidence>
<dbReference type="InterPro" id="IPR012309">
    <property type="entry name" value="DNA_ligase_ATP-dep_C"/>
</dbReference>
<dbReference type="HOGENOM" id="CLU_008325_0_1_5"/>
<dbReference type="Gene3D" id="3.30.470.30">
    <property type="entry name" value="DNA ligase/mRNA capping enzyme"/>
    <property type="match status" value="1"/>
</dbReference>
<dbReference type="EMBL" id="CP003237">
    <property type="protein sequence ID" value="AFK55714.1"/>
    <property type="molecule type" value="Genomic_DNA"/>
</dbReference>
<evidence type="ECO:0000256" key="1">
    <source>
        <dbReference type="ARBA" id="ARBA00001936"/>
    </source>
</evidence>
<keyword evidence="23" id="KW-0614">Plasmid</keyword>
<gene>
    <name evidence="23" type="ordered locus">TMO_a0311</name>
</gene>
<dbReference type="InterPro" id="IPR012340">
    <property type="entry name" value="NA-bd_OB-fold"/>
</dbReference>
<dbReference type="GO" id="GO:0003677">
    <property type="term" value="F:DNA binding"/>
    <property type="evidence" value="ECO:0007669"/>
    <property type="project" value="UniProtKB-KW"/>
</dbReference>
<dbReference type="InterPro" id="IPR012310">
    <property type="entry name" value="DNA_ligase_ATP-dep_cent"/>
</dbReference>
<dbReference type="GO" id="GO:0004527">
    <property type="term" value="F:exonuclease activity"/>
    <property type="evidence" value="ECO:0007669"/>
    <property type="project" value="UniProtKB-KW"/>
</dbReference>
<dbReference type="KEGG" id="tmo:TMO_a0311"/>
<dbReference type="GO" id="GO:0006310">
    <property type="term" value="P:DNA recombination"/>
    <property type="evidence" value="ECO:0007669"/>
    <property type="project" value="UniProtKB-KW"/>
</dbReference>
<dbReference type="Pfam" id="PF01068">
    <property type="entry name" value="DNA_ligase_A_M"/>
    <property type="match status" value="1"/>
</dbReference>
<dbReference type="Pfam" id="PF21686">
    <property type="entry name" value="LigD_Prim-Pol"/>
    <property type="match status" value="1"/>
</dbReference>
<keyword evidence="13" id="KW-0239">DNA-directed DNA polymerase</keyword>
<evidence type="ECO:0000256" key="11">
    <source>
        <dbReference type="ARBA" id="ARBA00022839"/>
    </source>
</evidence>
<keyword evidence="14" id="KW-0238">DNA-binding</keyword>
<dbReference type="PROSITE" id="PS50160">
    <property type="entry name" value="DNA_LIGASE_A3"/>
    <property type="match status" value="1"/>
</dbReference>
<evidence type="ECO:0000256" key="7">
    <source>
        <dbReference type="ARBA" id="ARBA00022723"/>
    </source>
</evidence>
<keyword evidence="9" id="KW-0227">DNA damage</keyword>
<dbReference type="NCBIfam" id="TIGR02779">
    <property type="entry name" value="NHEJ_ligase_lig"/>
    <property type="match status" value="1"/>
</dbReference>
<dbReference type="Pfam" id="PF04679">
    <property type="entry name" value="DNA_ligase_A_C"/>
    <property type="match status" value="1"/>
</dbReference>
<evidence type="ECO:0000313" key="23">
    <source>
        <dbReference type="EMBL" id="AFK55714.1"/>
    </source>
</evidence>
<organism evidence="23 24">
    <name type="scientific">Tistrella mobilis (strain KA081020-065)</name>
    <dbReference type="NCBI Taxonomy" id="1110502"/>
    <lineage>
        <taxon>Bacteria</taxon>
        <taxon>Pseudomonadati</taxon>
        <taxon>Pseudomonadota</taxon>
        <taxon>Alphaproteobacteria</taxon>
        <taxon>Geminicoccales</taxon>
        <taxon>Geminicoccaceae</taxon>
        <taxon>Tistrella</taxon>
    </lineage>
</organism>
<evidence type="ECO:0000256" key="8">
    <source>
        <dbReference type="ARBA" id="ARBA00022741"/>
    </source>
</evidence>
<keyword evidence="4" id="KW-0808">Transferase</keyword>